<dbReference type="InterPro" id="IPR029230">
    <property type="entry name" value="Macin"/>
</dbReference>
<proteinExistence type="inferred from homology"/>
<evidence type="ECO:0000313" key="7">
    <source>
        <dbReference type="Proteomes" id="UP001634394"/>
    </source>
</evidence>
<keyword evidence="7" id="KW-1185">Reference proteome</keyword>
<comment type="subcellular location">
    <subcellularLocation>
        <location evidence="1">Secreted</location>
    </subcellularLocation>
</comment>
<evidence type="ECO:0000256" key="1">
    <source>
        <dbReference type="ARBA" id="ARBA00004613"/>
    </source>
</evidence>
<protein>
    <recommendedName>
        <fullName evidence="8">Theromacin</fullName>
    </recommendedName>
</protein>
<accession>A0ABD3UTV9</accession>
<evidence type="ECO:0000256" key="3">
    <source>
        <dbReference type="ARBA" id="ARBA00022525"/>
    </source>
</evidence>
<dbReference type="Proteomes" id="UP001634394">
    <property type="component" value="Unassembled WGS sequence"/>
</dbReference>
<keyword evidence="4" id="KW-1015">Disulfide bond</keyword>
<sequence>MALIKTMSVVVCITILPILIMTPSAEGNVLKDCWDTWSRCTGWSSGATGILWQSCEDRCKCKGYATGSCKEVPSKCPLTNEAWQCQCSGTLTGQKPNSC</sequence>
<evidence type="ECO:0000256" key="5">
    <source>
        <dbReference type="SAM" id="SignalP"/>
    </source>
</evidence>
<evidence type="ECO:0000313" key="6">
    <source>
        <dbReference type="EMBL" id="KAL3852597.1"/>
    </source>
</evidence>
<dbReference type="EMBL" id="JBJQND010000015">
    <property type="protein sequence ID" value="KAL3852597.1"/>
    <property type="molecule type" value="Genomic_DNA"/>
</dbReference>
<dbReference type="Gene3D" id="3.30.30.100">
    <property type="match status" value="1"/>
</dbReference>
<comment type="similarity">
    <text evidence="2">Belongs to the macin family.</text>
</comment>
<feature type="chain" id="PRO_5044843895" description="Theromacin" evidence="5">
    <location>
        <begin position="28"/>
        <end position="99"/>
    </location>
</feature>
<feature type="signal peptide" evidence="5">
    <location>
        <begin position="1"/>
        <end position="27"/>
    </location>
</feature>
<evidence type="ECO:0000256" key="4">
    <source>
        <dbReference type="ARBA" id="ARBA00023157"/>
    </source>
</evidence>
<dbReference type="Pfam" id="PF14865">
    <property type="entry name" value="Macin"/>
    <property type="match status" value="1"/>
</dbReference>
<evidence type="ECO:0000256" key="2">
    <source>
        <dbReference type="ARBA" id="ARBA00010366"/>
    </source>
</evidence>
<reference evidence="6 7" key="1">
    <citation type="submission" date="2024-11" db="EMBL/GenBank/DDBJ databases">
        <title>Chromosome-level genome assembly of the freshwater bivalve Anodonta woodiana.</title>
        <authorList>
            <person name="Chen X."/>
        </authorList>
    </citation>
    <scope>NUCLEOTIDE SEQUENCE [LARGE SCALE GENOMIC DNA]</scope>
    <source>
        <strain evidence="6">MN2024</strain>
        <tissue evidence="6">Gills</tissue>
    </source>
</reference>
<keyword evidence="3" id="KW-0964">Secreted</keyword>
<comment type="caution">
    <text evidence="6">The sequence shown here is derived from an EMBL/GenBank/DDBJ whole genome shotgun (WGS) entry which is preliminary data.</text>
</comment>
<gene>
    <name evidence="6" type="ORF">ACJMK2_016216</name>
</gene>
<organism evidence="6 7">
    <name type="scientific">Sinanodonta woodiana</name>
    <name type="common">Chinese pond mussel</name>
    <name type="synonym">Anodonta woodiana</name>
    <dbReference type="NCBI Taxonomy" id="1069815"/>
    <lineage>
        <taxon>Eukaryota</taxon>
        <taxon>Metazoa</taxon>
        <taxon>Spiralia</taxon>
        <taxon>Lophotrochozoa</taxon>
        <taxon>Mollusca</taxon>
        <taxon>Bivalvia</taxon>
        <taxon>Autobranchia</taxon>
        <taxon>Heteroconchia</taxon>
        <taxon>Palaeoheterodonta</taxon>
        <taxon>Unionida</taxon>
        <taxon>Unionoidea</taxon>
        <taxon>Unionidae</taxon>
        <taxon>Unioninae</taxon>
        <taxon>Sinanodonta</taxon>
    </lineage>
</organism>
<evidence type="ECO:0008006" key="8">
    <source>
        <dbReference type="Google" id="ProtNLM"/>
    </source>
</evidence>
<name>A0ABD3UTV9_SINWO</name>
<keyword evidence="5" id="KW-0732">Signal</keyword>
<dbReference type="AlphaFoldDB" id="A0ABD3UTV9"/>
<dbReference type="GO" id="GO:0005576">
    <property type="term" value="C:extracellular region"/>
    <property type="evidence" value="ECO:0007669"/>
    <property type="project" value="UniProtKB-SubCell"/>
</dbReference>
<dbReference type="InterPro" id="IPR038456">
    <property type="entry name" value="Macin_sf"/>
</dbReference>